<feature type="transmembrane region" description="Helical" evidence="1">
    <location>
        <begin position="6"/>
        <end position="28"/>
    </location>
</feature>
<dbReference type="EMBL" id="GEDV01012143">
    <property type="protein sequence ID" value="JAP76414.1"/>
    <property type="molecule type" value="Transcribed_RNA"/>
</dbReference>
<keyword evidence="1" id="KW-0472">Membrane</keyword>
<dbReference type="AlphaFoldDB" id="A0A131YAR8"/>
<keyword evidence="1" id="KW-1133">Transmembrane helix</keyword>
<sequence>MQVSTIDQFVLCILFQLLNGVCTLSSFVKGNTRAHVVRSAAVEPLYMLPFLKVAYTATLPTYCQICHLVSPNTPEWLLRPLYEA</sequence>
<evidence type="ECO:0000256" key="1">
    <source>
        <dbReference type="SAM" id="Phobius"/>
    </source>
</evidence>
<keyword evidence="1" id="KW-0812">Transmembrane</keyword>
<proteinExistence type="predicted"/>
<accession>A0A131YAR8</accession>
<organism evidence="2">
    <name type="scientific">Rhipicephalus appendiculatus</name>
    <name type="common">Brown ear tick</name>
    <dbReference type="NCBI Taxonomy" id="34631"/>
    <lineage>
        <taxon>Eukaryota</taxon>
        <taxon>Metazoa</taxon>
        <taxon>Ecdysozoa</taxon>
        <taxon>Arthropoda</taxon>
        <taxon>Chelicerata</taxon>
        <taxon>Arachnida</taxon>
        <taxon>Acari</taxon>
        <taxon>Parasitiformes</taxon>
        <taxon>Ixodida</taxon>
        <taxon>Ixodoidea</taxon>
        <taxon>Ixodidae</taxon>
        <taxon>Rhipicephalinae</taxon>
        <taxon>Rhipicephalus</taxon>
        <taxon>Rhipicephalus</taxon>
    </lineage>
</organism>
<evidence type="ECO:0000313" key="2">
    <source>
        <dbReference type="EMBL" id="JAP76414.1"/>
    </source>
</evidence>
<protein>
    <submittedName>
        <fullName evidence="2">Uncharacterized protein</fullName>
    </submittedName>
</protein>
<reference evidence="2" key="1">
    <citation type="journal article" date="2016" name="Ticks Tick Borne Dis.">
        <title>De novo assembly and annotation of the salivary gland transcriptome of Rhipicephalus appendiculatus male and female ticks during blood feeding.</title>
        <authorList>
            <person name="de Castro M.H."/>
            <person name="de Klerk D."/>
            <person name="Pienaar R."/>
            <person name="Latif A.A."/>
            <person name="Rees D.J."/>
            <person name="Mans B.J."/>
        </authorList>
    </citation>
    <scope>NUCLEOTIDE SEQUENCE</scope>
    <source>
        <tissue evidence="2">Salivary glands</tissue>
    </source>
</reference>
<name>A0A131YAR8_RHIAP</name>